<comment type="caution">
    <text evidence="1">The sequence shown here is derived from an EMBL/GenBank/DDBJ whole genome shotgun (WGS) entry which is preliminary data.</text>
</comment>
<dbReference type="EMBL" id="VFPJ01000001">
    <property type="protein sequence ID" value="TQM41384.1"/>
    <property type="molecule type" value="Genomic_DNA"/>
</dbReference>
<evidence type="ECO:0000313" key="2">
    <source>
        <dbReference type="Proteomes" id="UP000320773"/>
    </source>
</evidence>
<evidence type="ECO:0000313" key="1">
    <source>
        <dbReference type="EMBL" id="TQM41384.1"/>
    </source>
</evidence>
<name>A0A543G5T7_9FLAO</name>
<proteinExistence type="predicted"/>
<protein>
    <submittedName>
        <fullName evidence="1">Uncharacterized protein</fullName>
    </submittedName>
</protein>
<sequence length="57" mass="6674">MDYKHFLGTISTIFFNQNFALDFVMKSKNTRKLSAHGLFKILEYINILTFKKGDIVD</sequence>
<organism evidence="1 2">
    <name type="scientific">Flavobacterium branchiophilum</name>
    <dbReference type="NCBI Taxonomy" id="55197"/>
    <lineage>
        <taxon>Bacteria</taxon>
        <taxon>Pseudomonadati</taxon>
        <taxon>Bacteroidota</taxon>
        <taxon>Flavobacteriia</taxon>
        <taxon>Flavobacteriales</taxon>
        <taxon>Flavobacteriaceae</taxon>
        <taxon>Flavobacterium</taxon>
    </lineage>
</organism>
<dbReference type="AlphaFoldDB" id="A0A543G5T7"/>
<dbReference type="Proteomes" id="UP000320773">
    <property type="component" value="Unassembled WGS sequence"/>
</dbReference>
<reference evidence="1 2" key="1">
    <citation type="submission" date="2019-06" db="EMBL/GenBank/DDBJ databases">
        <title>Genomic Encyclopedia of Archaeal and Bacterial Type Strains, Phase II (KMG-II): from individual species to whole genera.</title>
        <authorList>
            <person name="Goeker M."/>
        </authorList>
    </citation>
    <scope>NUCLEOTIDE SEQUENCE [LARGE SCALE GENOMIC DNA]</scope>
    <source>
        <strain evidence="1 2">DSM 24789</strain>
    </source>
</reference>
<accession>A0A543G5T7</accession>
<gene>
    <name evidence="1" type="ORF">BC670_2340</name>
</gene>